<name>A0A9W6L8T4_9BACT</name>
<keyword evidence="2" id="KW-1185">Reference proteome</keyword>
<evidence type="ECO:0000313" key="1">
    <source>
        <dbReference type="EMBL" id="GLI35009.1"/>
    </source>
</evidence>
<organism evidence="1 2">
    <name type="scientific">Desulforhabdus amnigena</name>
    <dbReference type="NCBI Taxonomy" id="40218"/>
    <lineage>
        <taxon>Bacteria</taxon>
        <taxon>Pseudomonadati</taxon>
        <taxon>Thermodesulfobacteriota</taxon>
        <taxon>Syntrophobacteria</taxon>
        <taxon>Syntrophobacterales</taxon>
        <taxon>Syntrophobacteraceae</taxon>
        <taxon>Desulforhabdus</taxon>
    </lineage>
</organism>
<gene>
    <name evidence="1" type="ORF">DAMNIGENAA_24420</name>
</gene>
<proteinExistence type="predicted"/>
<reference evidence="1" key="1">
    <citation type="submission" date="2022-12" db="EMBL/GenBank/DDBJ databases">
        <title>Reference genome sequencing for broad-spectrum identification of bacterial and archaeal isolates by mass spectrometry.</title>
        <authorList>
            <person name="Sekiguchi Y."/>
            <person name="Tourlousse D.M."/>
        </authorList>
    </citation>
    <scope>NUCLEOTIDE SEQUENCE</scope>
    <source>
        <strain evidence="1">ASRB1</strain>
    </source>
</reference>
<dbReference type="Proteomes" id="UP001144372">
    <property type="component" value="Unassembled WGS sequence"/>
</dbReference>
<evidence type="ECO:0000313" key="2">
    <source>
        <dbReference type="Proteomes" id="UP001144372"/>
    </source>
</evidence>
<sequence>MFLDQILTNFSPAFVRSSAVQIIPLSLKFCFASGFEIRGYIAVIFNDEFFNQR</sequence>
<comment type="caution">
    <text evidence="1">The sequence shown here is derived from an EMBL/GenBank/DDBJ whole genome shotgun (WGS) entry which is preliminary data.</text>
</comment>
<dbReference type="AlphaFoldDB" id="A0A9W6L8T4"/>
<dbReference type="EMBL" id="BSDR01000001">
    <property type="protein sequence ID" value="GLI35009.1"/>
    <property type="molecule type" value="Genomic_DNA"/>
</dbReference>
<protein>
    <submittedName>
        <fullName evidence="1">Uncharacterized protein</fullName>
    </submittedName>
</protein>
<accession>A0A9W6L8T4</accession>